<evidence type="ECO:0000313" key="2">
    <source>
        <dbReference type="Proteomes" id="UP000887159"/>
    </source>
</evidence>
<protein>
    <submittedName>
        <fullName evidence="1">Uncharacterized protein</fullName>
    </submittedName>
</protein>
<comment type="caution">
    <text evidence="1">The sequence shown here is derived from an EMBL/GenBank/DDBJ whole genome shotgun (WGS) entry which is preliminary data.</text>
</comment>
<dbReference type="AlphaFoldDB" id="A0A8X6VUV1"/>
<dbReference type="EMBL" id="BMAU01021361">
    <property type="protein sequence ID" value="GFY22857.1"/>
    <property type="molecule type" value="Genomic_DNA"/>
</dbReference>
<reference evidence="1" key="1">
    <citation type="submission" date="2020-08" db="EMBL/GenBank/DDBJ databases">
        <title>Multicomponent nature underlies the extraordinary mechanical properties of spider dragline silk.</title>
        <authorList>
            <person name="Kono N."/>
            <person name="Nakamura H."/>
            <person name="Mori M."/>
            <person name="Yoshida Y."/>
            <person name="Ohtoshi R."/>
            <person name="Malay A.D."/>
            <person name="Moran D.A.P."/>
            <person name="Tomita M."/>
            <person name="Numata K."/>
            <person name="Arakawa K."/>
        </authorList>
    </citation>
    <scope>NUCLEOTIDE SEQUENCE</scope>
</reference>
<name>A0A8X6VUV1_TRICX</name>
<keyword evidence="2" id="KW-1185">Reference proteome</keyword>
<gene>
    <name evidence="1" type="primary">NCL1_10332</name>
    <name evidence="1" type="ORF">TNCV_2181181</name>
</gene>
<evidence type="ECO:0000313" key="1">
    <source>
        <dbReference type="EMBL" id="GFY22857.1"/>
    </source>
</evidence>
<accession>A0A8X6VUV1</accession>
<proteinExistence type="predicted"/>
<dbReference type="Gene3D" id="3.30.420.10">
    <property type="entry name" value="Ribonuclease H-like superfamily/Ribonuclease H"/>
    <property type="match status" value="1"/>
</dbReference>
<organism evidence="1 2">
    <name type="scientific">Trichonephila clavipes</name>
    <name type="common">Golden silk orbweaver</name>
    <name type="synonym">Nephila clavipes</name>
    <dbReference type="NCBI Taxonomy" id="2585209"/>
    <lineage>
        <taxon>Eukaryota</taxon>
        <taxon>Metazoa</taxon>
        <taxon>Ecdysozoa</taxon>
        <taxon>Arthropoda</taxon>
        <taxon>Chelicerata</taxon>
        <taxon>Arachnida</taxon>
        <taxon>Araneae</taxon>
        <taxon>Araneomorphae</taxon>
        <taxon>Entelegynae</taxon>
        <taxon>Araneoidea</taxon>
        <taxon>Nephilidae</taxon>
        <taxon>Trichonephila</taxon>
    </lineage>
</organism>
<dbReference type="Proteomes" id="UP000887159">
    <property type="component" value="Unassembled WGS sequence"/>
</dbReference>
<sequence>MQYRSEETPAKSFLVCVRLRQRSLHLLTGLFTHKSLRDGRIIGLKEADWENRRIARHMGRSDVVIRRCWQEWVDNGRFQLHEVFSDESRFQLCPDDHGRRVWRRRGQRADPAFTIACYTGPQSRVMVYGSVLQSVGCTPWGR</sequence>
<dbReference type="InterPro" id="IPR036397">
    <property type="entry name" value="RNaseH_sf"/>
</dbReference>
<dbReference type="GO" id="GO:0003676">
    <property type="term" value="F:nucleic acid binding"/>
    <property type="evidence" value="ECO:0007669"/>
    <property type="project" value="InterPro"/>
</dbReference>